<reference evidence="1" key="1">
    <citation type="submission" date="2021-07" db="EMBL/GenBank/DDBJ databases">
        <title>Prevalence and characterization of methicillin-resistant Macrococcus spp. in food producing animals and meat in Switzerland in 2019.</title>
        <authorList>
            <person name="Keller J.E."/>
            <person name="Schwendener S."/>
            <person name="Neuenschwander J."/>
            <person name="Overesch G."/>
            <person name="Perreten V."/>
        </authorList>
    </citation>
    <scope>NUCLEOTIDE SEQUENCE</scope>
    <source>
        <strain evidence="1">19Msa1099</strain>
    </source>
</reference>
<dbReference type="EMBL" id="CP079955">
    <property type="protein sequence ID" value="QYA33568.2"/>
    <property type="molecule type" value="Genomic_DNA"/>
</dbReference>
<name>A0AAT9P8B9_9STAP</name>
<dbReference type="AlphaFoldDB" id="A0AAT9P8B9"/>
<accession>A0AAT9P8B9</accession>
<organism evidence="1">
    <name type="scientific">Macrococcus psychrotolerans</name>
    <dbReference type="NCBI Taxonomy" id="3039389"/>
    <lineage>
        <taxon>Bacteria</taxon>
        <taxon>Bacillati</taxon>
        <taxon>Bacillota</taxon>
        <taxon>Bacilli</taxon>
        <taxon>Bacillales</taxon>
        <taxon>Staphylococcaceae</taxon>
        <taxon>Macrococcus</taxon>
    </lineage>
</organism>
<protein>
    <submittedName>
        <fullName evidence="1">Uncharacterized protein</fullName>
    </submittedName>
</protein>
<sequence>MMTMNTHAQEMLRESENKAIHLKMIEFNVRGNDVVATFLYEDLFEAEDVHLAPRPKDPMFLHVDELDEVTQVLGEKGIAYQVRNDEFI</sequence>
<proteinExistence type="predicted"/>
<evidence type="ECO:0000313" key="1">
    <source>
        <dbReference type="EMBL" id="QYA33568.2"/>
    </source>
</evidence>
<gene>
    <name evidence="1" type="ORF">KYI10_03820</name>
</gene>